<dbReference type="GeneID" id="17041578"/>
<evidence type="ECO:0000313" key="1">
    <source>
        <dbReference type="EMBL" id="EIE23815.1"/>
    </source>
</evidence>
<organism evidence="1 2">
    <name type="scientific">Coccomyxa subellipsoidea (strain C-169)</name>
    <name type="common">Green microalga</name>
    <dbReference type="NCBI Taxonomy" id="574566"/>
    <lineage>
        <taxon>Eukaryota</taxon>
        <taxon>Viridiplantae</taxon>
        <taxon>Chlorophyta</taxon>
        <taxon>core chlorophytes</taxon>
        <taxon>Trebouxiophyceae</taxon>
        <taxon>Trebouxiophyceae incertae sedis</taxon>
        <taxon>Coccomyxaceae</taxon>
        <taxon>Coccomyxa</taxon>
        <taxon>Coccomyxa subellipsoidea</taxon>
    </lineage>
</organism>
<accession>I0YZJ6</accession>
<dbReference type="AlphaFoldDB" id="I0YZJ6"/>
<dbReference type="OrthoDB" id="10257659at2759"/>
<reference evidence="1 2" key="1">
    <citation type="journal article" date="2012" name="Genome Biol.">
        <title>The genome of the polar eukaryotic microalga coccomyxa subellipsoidea reveals traits of cold adaptation.</title>
        <authorList>
            <person name="Blanc G."/>
            <person name="Agarkova I."/>
            <person name="Grimwood J."/>
            <person name="Kuo A."/>
            <person name="Brueggeman A."/>
            <person name="Dunigan D."/>
            <person name="Gurnon J."/>
            <person name="Ladunga I."/>
            <person name="Lindquist E."/>
            <person name="Lucas S."/>
            <person name="Pangilinan J."/>
            <person name="Proschold T."/>
            <person name="Salamov A."/>
            <person name="Schmutz J."/>
            <person name="Weeks D."/>
            <person name="Yamada T."/>
            <person name="Claverie J.M."/>
            <person name="Grigoriev I."/>
            <person name="Van Etten J."/>
            <person name="Lomsadze A."/>
            <person name="Borodovsky M."/>
        </authorList>
    </citation>
    <scope>NUCLEOTIDE SEQUENCE [LARGE SCALE GENOMIC DNA]</scope>
    <source>
        <strain evidence="1 2">C-169</strain>
    </source>
</reference>
<dbReference type="RefSeq" id="XP_005648359.1">
    <property type="nucleotide sequence ID" value="XM_005648302.1"/>
</dbReference>
<dbReference type="eggNOG" id="ENOG502S62M">
    <property type="taxonomic scope" value="Eukaryota"/>
</dbReference>
<comment type="caution">
    <text evidence="1">The sequence shown here is derived from an EMBL/GenBank/DDBJ whole genome shotgun (WGS) entry which is preliminary data.</text>
</comment>
<protein>
    <submittedName>
        <fullName evidence="1">Uncharacterized protein</fullName>
    </submittedName>
</protein>
<name>I0YZJ6_COCSC</name>
<gene>
    <name evidence="1" type="ORF">COCSUDRAFT_83690</name>
</gene>
<keyword evidence="2" id="KW-1185">Reference proteome</keyword>
<dbReference type="KEGG" id="csl:COCSUDRAFT_83690"/>
<dbReference type="Proteomes" id="UP000007264">
    <property type="component" value="Unassembled WGS sequence"/>
</dbReference>
<dbReference type="EMBL" id="AGSI01000007">
    <property type="protein sequence ID" value="EIE23815.1"/>
    <property type="molecule type" value="Genomic_DNA"/>
</dbReference>
<sequence>MICVFDNHDGRFTLEELLSFVDLARQRSRCYQPYEFQAQMQGYCTLQLWKATSLAGGPAEVSRLLMENMPTRRFVQCPGQVYLNRDTIETLYHLLSVQETQGMDFQSFLDLLQRVGEEHGSMELGSEELDDWLPLAVVRDFIASLNAGMLKVMADIYPAHELAEVQL</sequence>
<evidence type="ECO:0000313" key="2">
    <source>
        <dbReference type="Proteomes" id="UP000007264"/>
    </source>
</evidence>
<proteinExistence type="predicted"/>